<protein>
    <submittedName>
        <fullName evidence="2">Uncharacterized protein</fullName>
    </submittedName>
</protein>
<name>A0A0C2MHJ9_THEKT</name>
<dbReference type="Proteomes" id="UP000031668">
    <property type="component" value="Unassembled WGS sequence"/>
</dbReference>
<sequence length="448" mass="52360">MDELLKDPRNKDYLYCPNRVINNCHCLEELVREHLLCIENISSPSDALLILKDIRLRALELYAERLESADYTIYADTGSRRQEFIISKSRMYINYVKKISVILRDACVCEAACKQILQTTNASNFSDTARNRIFQNTNLSIYCKLTDNDDELIDSIIWGKKISAEGECLLPFKSIIGKNCCKGKCTNQIIINKRFYLKLRYQSTLSPEDKRDAVSELLNTKQGRHPYCNKFLCWIIGTSIGPLKSIKREIRENESRLKITTENHKNLPINTGQEAEKCYSNTQLVNHTRVNNPSYAIHTTNSPQISCQAATIIERNSHSPDNVDTERLQLYNRNFQKMLRLVYSYDSDDYDETYDQYDTVDTSQRSVNSNYRRHTSQRAMNNYSRTVYNNDFPQERSINTMNLNRIHNKSNQCYDVQSVNRNSRPMPNLSRRGNWNNRFEKRTNRHDP</sequence>
<evidence type="ECO:0000256" key="1">
    <source>
        <dbReference type="SAM" id="MobiDB-lite"/>
    </source>
</evidence>
<proteinExistence type="predicted"/>
<feature type="region of interest" description="Disordered" evidence="1">
    <location>
        <begin position="419"/>
        <end position="448"/>
    </location>
</feature>
<dbReference type="EMBL" id="JWZT01005379">
    <property type="protein sequence ID" value="KII61131.1"/>
    <property type="molecule type" value="Genomic_DNA"/>
</dbReference>
<evidence type="ECO:0000313" key="3">
    <source>
        <dbReference type="Proteomes" id="UP000031668"/>
    </source>
</evidence>
<feature type="compositionally biased region" description="Polar residues" evidence="1">
    <location>
        <begin position="419"/>
        <end position="437"/>
    </location>
</feature>
<evidence type="ECO:0000313" key="2">
    <source>
        <dbReference type="EMBL" id="KII61131.1"/>
    </source>
</evidence>
<organism evidence="2 3">
    <name type="scientific">Thelohanellus kitauei</name>
    <name type="common">Myxosporean</name>
    <dbReference type="NCBI Taxonomy" id="669202"/>
    <lineage>
        <taxon>Eukaryota</taxon>
        <taxon>Metazoa</taxon>
        <taxon>Cnidaria</taxon>
        <taxon>Myxozoa</taxon>
        <taxon>Myxosporea</taxon>
        <taxon>Bivalvulida</taxon>
        <taxon>Platysporina</taxon>
        <taxon>Myxobolidae</taxon>
        <taxon>Thelohanellus</taxon>
    </lineage>
</organism>
<dbReference type="OMA" id="ANENCCI"/>
<comment type="caution">
    <text evidence="2">The sequence shown here is derived from an EMBL/GenBank/DDBJ whole genome shotgun (WGS) entry which is preliminary data.</text>
</comment>
<reference evidence="2 3" key="1">
    <citation type="journal article" date="2014" name="Genome Biol. Evol.">
        <title>The genome of the myxosporean Thelohanellus kitauei shows adaptations to nutrient acquisition within its fish host.</title>
        <authorList>
            <person name="Yang Y."/>
            <person name="Xiong J."/>
            <person name="Zhou Z."/>
            <person name="Huo F."/>
            <person name="Miao W."/>
            <person name="Ran C."/>
            <person name="Liu Y."/>
            <person name="Zhang J."/>
            <person name="Feng J."/>
            <person name="Wang M."/>
            <person name="Wang M."/>
            <person name="Wang L."/>
            <person name="Yao B."/>
        </authorList>
    </citation>
    <scope>NUCLEOTIDE SEQUENCE [LARGE SCALE GENOMIC DNA]</scope>
    <source>
        <strain evidence="2">Wuqing</strain>
    </source>
</reference>
<gene>
    <name evidence="2" type="ORF">RF11_05851</name>
</gene>
<keyword evidence="3" id="KW-1185">Reference proteome</keyword>
<dbReference type="AlphaFoldDB" id="A0A0C2MHJ9"/>
<accession>A0A0C2MHJ9</accession>
<feature type="compositionally biased region" description="Basic and acidic residues" evidence="1">
    <location>
        <begin position="438"/>
        <end position="448"/>
    </location>
</feature>